<feature type="transmembrane region" description="Helical" evidence="3">
    <location>
        <begin position="222"/>
        <end position="241"/>
    </location>
</feature>
<feature type="transmembrane region" description="Helical" evidence="3">
    <location>
        <begin position="279"/>
        <end position="298"/>
    </location>
</feature>
<dbReference type="EMBL" id="VDFU01000012">
    <property type="protein sequence ID" value="TNC49331.1"/>
    <property type="molecule type" value="Genomic_DNA"/>
</dbReference>
<dbReference type="AlphaFoldDB" id="A0A5C4MY17"/>
<keyword evidence="5" id="KW-1185">Reference proteome</keyword>
<dbReference type="OrthoDB" id="9795988at2"/>
<proteinExistence type="predicted"/>
<gene>
    <name evidence="4" type="ORF">FHG66_11405</name>
</gene>
<evidence type="ECO:0000256" key="2">
    <source>
        <dbReference type="SAM" id="MobiDB-lite"/>
    </source>
</evidence>
<dbReference type="RefSeq" id="WP_139076878.1">
    <property type="nucleotide sequence ID" value="NZ_VDFU01000012.1"/>
</dbReference>
<feature type="coiled-coil region" evidence="1">
    <location>
        <begin position="321"/>
        <end position="348"/>
    </location>
</feature>
<reference evidence="4 5" key="1">
    <citation type="submission" date="2019-06" db="EMBL/GenBank/DDBJ databases">
        <title>YIM 131921 draft genome.</title>
        <authorList>
            <person name="Jiang L."/>
        </authorList>
    </citation>
    <scope>NUCLEOTIDE SEQUENCE [LARGE SCALE GENOMIC DNA]</scope>
    <source>
        <strain evidence="4 5">YIM 131921</strain>
    </source>
</reference>
<sequence length="515" mass="56900">MILDRLRRLFPSSEAFVPTAEVFPDIDAEAIARRLRLKDKGRDNGARDMPGPQETSLDGVEMSIVLEIERHRRMGLDNYAKWKDVYAGRLSKAHTASLEVREAAGAASGSFEHDVANYRGLLTVYHKDLEEWSRALTDFRDRNHLRRPAFDPTNKWVTALILLVSFLIESALNGVLFAARNEFGLLGGTGIAVLVSVINLALAILAGLASREVRHVSWGRKLVGLVLTGSLMALIGGYNLAVAHFRDALETIPVWQEAARAGLLSLQATPLALDSIQSWQLALFGVVIALVTFLKFAFSGESYPGYQKVTKQFRNALAGYVDTYQDALDSLDNKRQEAVDDLKGANEEVQSKVGDAIDALYGHRRMHSHLSTFLAQCDLKVQMLLKTYRDHNRGARRSPAPAHFDTDYQFAEFVDMEIETGHRAGAQREVEEIGRIVEAAIESIQTHFRQIKHDYPAPGDVARHDLWTSPRSAPSTGSRSQVSAATIGPPPVAPSGVLRAVRGDTGSNPDRMRQV</sequence>
<evidence type="ECO:0000256" key="3">
    <source>
        <dbReference type="SAM" id="Phobius"/>
    </source>
</evidence>
<keyword evidence="3" id="KW-0812">Transmembrane</keyword>
<keyword evidence="1" id="KW-0175">Coiled coil</keyword>
<protein>
    <submittedName>
        <fullName evidence="4">Uncharacterized protein</fullName>
    </submittedName>
</protein>
<keyword evidence="3" id="KW-0472">Membrane</keyword>
<feature type="region of interest" description="Disordered" evidence="2">
    <location>
        <begin position="462"/>
        <end position="515"/>
    </location>
</feature>
<dbReference type="Proteomes" id="UP000305887">
    <property type="component" value="Unassembled WGS sequence"/>
</dbReference>
<organism evidence="4 5">
    <name type="scientific">Rubellimicrobium rubrum</name>
    <dbReference type="NCBI Taxonomy" id="2585369"/>
    <lineage>
        <taxon>Bacteria</taxon>
        <taxon>Pseudomonadati</taxon>
        <taxon>Pseudomonadota</taxon>
        <taxon>Alphaproteobacteria</taxon>
        <taxon>Rhodobacterales</taxon>
        <taxon>Roseobacteraceae</taxon>
        <taxon>Rubellimicrobium</taxon>
    </lineage>
</organism>
<name>A0A5C4MY17_9RHOB</name>
<evidence type="ECO:0000256" key="1">
    <source>
        <dbReference type="SAM" id="Coils"/>
    </source>
</evidence>
<comment type="caution">
    <text evidence="4">The sequence shown here is derived from an EMBL/GenBank/DDBJ whole genome shotgun (WGS) entry which is preliminary data.</text>
</comment>
<evidence type="ECO:0000313" key="4">
    <source>
        <dbReference type="EMBL" id="TNC49331.1"/>
    </source>
</evidence>
<accession>A0A5C4MY17</accession>
<keyword evidence="3" id="KW-1133">Transmembrane helix</keyword>
<evidence type="ECO:0000313" key="5">
    <source>
        <dbReference type="Proteomes" id="UP000305887"/>
    </source>
</evidence>
<feature type="compositionally biased region" description="Polar residues" evidence="2">
    <location>
        <begin position="469"/>
        <end position="484"/>
    </location>
</feature>
<feature type="transmembrane region" description="Helical" evidence="3">
    <location>
        <begin position="156"/>
        <end position="179"/>
    </location>
</feature>
<feature type="transmembrane region" description="Helical" evidence="3">
    <location>
        <begin position="185"/>
        <end position="210"/>
    </location>
</feature>